<keyword evidence="6" id="KW-1185">Reference proteome</keyword>
<proteinExistence type="predicted"/>
<keyword evidence="3" id="KW-0812">Transmembrane</keyword>
<evidence type="ECO:0000259" key="4">
    <source>
        <dbReference type="Pfam" id="PF11611"/>
    </source>
</evidence>
<keyword evidence="3" id="KW-1133">Transmembrane helix</keyword>
<evidence type="ECO:0000256" key="2">
    <source>
        <dbReference type="SAM" id="MobiDB-lite"/>
    </source>
</evidence>
<dbReference type="RefSeq" id="WP_103328803.1">
    <property type="nucleotide sequence ID" value="NZ_PPRD01000017.1"/>
</dbReference>
<evidence type="ECO:0000313" key="6">
    <source>
        <dbReference type="Proteomes" id="UP000298482"/>
    </source>
</evidence>
<feature type="domain" description="DUF4352" evidence="4">
    <location>
        <begin position="89"/>
        <end position="202"/>
    </location>
</feature>
<evidence type="ECO:0000256" key="3">
    <source>
        <dbReference type="SAM" id="Phobius"/>
    </source>
</evidence>
<comment type="caution">
    <text evidence="5">The sequence shown here is derived from an EMBL/GenBank/DDBJ whole genome shotgun (WGS) entry which is preliminary data.</text>
</comment>
<reference evidence="5 6" key="1">
    <citation type="submission" date="2019-04" db="EMBL/GenBank/DDBJ databases">
        <title>Genomic characterization of Staphylococcus petrasii strains.</title>
        <authorList>
            <person name="Vrbovska V."/>
            <person name="Kovarovic V."/>
            <person name="Maslanova I."/>
            <person name="Indrakova A."/>
            <person name="Petras P."/>
            <person name="Sedo O."/>
            <person name="Svec P."/>
            <person name="Fisarova L."/>
            <person name="Sedlacek I."/>
            <person name="Doskar J."/>
            <person name="Pantucek R."/>
        </authorList>
    </citation>
    <scope>NUCLEOTIDE SEQUENCE [LARGE SCALE GENOMIC DNA]</scope>
    <source>
        <strain evidence="5 6">CCM 8421</strain>
    </source>
</reference>
<dbReference type="Pfam" id="PF11611">
    <property type="entry name" value="DUF4352"/>
    <property type="match status" value="1"/>
</dbReference>
<accession>A0ABY2KE16</accession>
<name>A0ABY2KE16_9STAP</name>
<dbReference type="InterPro" id="IPR029050">
    <property type="entry name" value="Immunoprotect_excell_Ig-like"/>
</dbReference>
<keyword evidence="3" id="KW-0472">Membrane</keyword>
<feature type="compositionally biased region" description="Low complexity" evidence="2">
    <location>
        <begin position="65"/>
        <end position="81"/>
    </location>
</feature>
<gene>
    <name evidence="5" type="ORF">E2556_04880</name>
</gene>
<evidence type="ECO:0000313" key="5">
    <source>
        <dbReference type="EMBL" id="TGA79932.1"/>
    </source>
</evidence>
<protein>
    <submittedName>
        <fullName evidence="5">DUF4352 domain-containing protein</fullName>
    </submittedName>
</protein>
<dbReference type="EMBL" id="SRJF01000004">
    <property type="protein sequence ID" value="TGA79932.1"/>
    <property type="molecule type" value="Genomic_DNA"/>
</dbReference>
<evidence type="ECO:0000256" key="1">
    <source>
        <dbReference type="ARBA" id="ARBA00022729"/>
    </source>
</evidence>
<feature type="transmembrane region" description="Helical" evidence="3">
    <location>
        <begin position="37"/>
        <end position="62"/>
    </location>
</feature>
<dbReference type="Gene3D" id="2.60.40.1240">
    <property type="match status" value="1"/>
</dbReference>
<dbReference type="InterPro" id="IPR029051">
    <property type="entry name" value="DUF4352"/>
</dbReference>
<organism evidence="5 6">
    <name type="scientific">Staphylococcus croceilyticus</name>
    <dbReference type="NCBI Taxonomy" id="319942"/>
    <lineage>
        <taxon>Bacteria</taxon>
        <taxon>Bacillati</taxon>
        <taxon>Bacillota</taxon>
        <taxon>Bacilli</taxon>
        <taxon>Bacillales</taxon>
        <taxon>Staphylococcaceae</taxon>
        <taxon>Staphylococcus</taxon>
    </lineage>
</organism>
<dbReference type="Proteomes" id="UP000298482">
    <property type="component" value="Unassembled WGS sequence"/>
</dbReference>
<sequence length="218" mass="24741">MEENNNQNQSQIQWEKFEEYQKQQEEIKKKKRKKGGLYGCGGCLGLFILIIIGITACSAIFVNTNSSSSTDSESTNSTTISKPKTKDTYKLGETVKKEGIEVTITSVEYALPNKEFSMAPKNGKALKVNFKFKNNNEDRVLFQDADFTISANGENYEQWFGSGDDHDGFSHFLNKGNTASGYVYYDVPDTDKYIFEMNIRPNLDTVKAKWVIKRSEIK</sequence>
<feature type="region of interest" description="Disordered" evidence="2">
    <location>
        <begin position="65"/>
        <end position="85"/>
    </location>
</feature>
<keyword evidence="1" id="KW-0732">Signal</keyword>